<dbReference type="GO" id="GO:0008270">
    <property type="term" value="F:zinc ion binding"/>
    <property type="evidence" value="ECO:0007669"/>
    <property type="project" value="UniProtKB-KW"/>
</dbReference>
<dbReference type="InterPro" id="IPR003871">
    <property type="entry name" value="RFA1B/D_OB_1st"/>
</dbReference>
<dbReference type="Pfam" id="PF08646">
    <property type="entry name" value="Rep_fac-A_C"/>
    <property type="match status" value="1"/>
</dbReference>
<accession>A0ABD3D6N3</accession>
<sequence>MADNGKNLLASRPVREVTRTNKLSSLKLRVVRRFYRGVSTTKKALKIVFHDLEGGRITGVVKSMHLKNYDNRFIQGRVYAIRTNTYKVETNSGKYLTAPHEFKIIINGVTSVHDMPQESFFPDFMFNFRNFSTLQDLNNVDLTELFDIIGKVVEIHAAQEREIDFKVVRLIEIVLEDLSGQQLSCTLWGDYVDEILFFESNIKSGPPILILQFCRAKLYRDKVGLSTSFDTTQIHSLETLPAIVEFKSQLRDDDVSHAQSVSRGSLTSLRVEYDDLANGKSHATPLKLFLRLMSTFWVCAMIGSIVRDWSYLACPKCNKKMEPVGKEYICDGCYKSHKTGTHRYKLHLDVVDQTANVTILLWDREAEKLIGRPCQELREEYIENLKSDKTDLPTHLNNLVDQTILFKVKVERKNLHKENASFQVTRLVTDTSIVSKYNQFTAEAESEADFYTLMLNEEMNFGGRTSEDEVSTPVKKVFDTKRDGDRSCTNKTLDFGEEGVGSSTAKIDRHPSMTKNQYMRKFVVQDEDEDDKFEADPKSG</sequence>
<dbReference type="Pfam" id="PF02721">
    <property type="entry name" value="DUF223"/>
    <property type="match status" value="1"/>
</dbReference>
<dbReference type="AlphaFoldDB" id="A0ABD3D6N3"/>
<evidence type="ECO:0000259" key="6">
    <source>
        <dbReference type="Pfam" id="PF02721"/>
    </source>
</evidence>
<dbReference type="PANTHER" id="PTHR47165">
    <property type="entry name" value="OS03G0429900 PROTEIN"/>
    <property type="match status" value="1"/>
</dbReference>
<evidence type="ECO:0000313" key="8">
    <source>
        <dbReference type="EMBL" id="KAL3637898.1"/>
    </source>
</evidence>
<name>A0ABD3D6N3_9LAMI</name>
<reference evidence="9" key="1">
    <citation type="journal article" date="2024" name="IScience">
        <title>Strigolactones Initiate the Formation of Haustorium-like Structures in Castilleja.</title>
        <authorList>
            <person name="Buerger M."/>
            <person name="Peterson D."/>
            <person name="Chory J."/>
        </authorList>
    </citation>
    <scope>NUCLEOTIDE SEQUENCE [LARGE SCALE GENOMIC DNA]</scope>
</reference>
<keyword evidence="4" id="KW-0862">Zinc</keyword>
<comment type="caution">
    <text evidence="8">The sequence shown here is derived from an EMBL/GenBank/DDBJ whole genome shotgun (WGS) entry which is preliminary data.</text>
</comment>
<dbReference type="CDD" id="cd04476">
    <property type="entry name" value="RPA1_DBD_C"/>
    <property type="match status" value="1"/>
</dbReference>
<dbReference type="CDD" id="cd04481">
    <property type="entry name" value="RPA1_DBD_B_like"/>
    <property type="match status" value="1"/>
</dbReference>
<evidence type="ECO:0000313" key="9">
    <source>
        <dbReference type="Proteomes" id="UP001632038"/>
    </source>
</evidence>
<dbReference type="SUPFAM" id="SSF50249">
    <property type="entry name" value="Nucleic acid-binding proteins"/>
    <property type="match status" value="2"/>
</dbReference>
<keyword evidence="2" id="KW-0479">Metal-binding</keyword>
<evidence type="ECO:0000256" key="2">
    <source>
        <dbReference type="ARBA" id="ARBA00022723"/>
    </source>
</evidence>
<dbReference type="Gene3D" id="2.40.50.140">
    <property type="entry name" value="Nucleic acid-binding proteins"/>
    <property type="match status" value="3"/>
</dbReference>
<proteinExistence type="inferred from homology"/>
<dbReference type="Proteomes" id="UP001632038">
    <property type="component" value="Unassembled WGS sequence"/>
</dbReference>
<organism evidence="8 9">
    <name type="scientific">Castilleja foliolosa</name>
    <dbReference type="NCBI Taxonomy" id="1961234"/>
    <lineage>
        <taxon>Eukaryota</taxon>
        <taxon>Viridiplantae</taxon>
        <taxon>Streptophyta</taxon>
        <taxon>Embryophyta</taxon>
        <taxon>Tracheophyta</taxon>
        <taxon>Spermatophyta</taxon>
        <taxon>Magnoliopsida</taxon>
        <taxon>eudicotyledons</taxon>
        <taxon>Gunneridae</taxon>
        <taxon>Pentapetalae</taxon>
        <taxon>asterids</taxon>
        <taxon>lamiids</taxon>
        <taxon>Lamiales</taxon>
        <taxon>Orobanchaceae</taxon>
        <taxon>Pedicularideae</taxon>
        <taxon>Castillejinae</taxon>
        <taxon>Castilleja</taxon>
    </lineage>
</organism>
<gene>
    <name evidence="8" type="ORF">CASFOL_018346</name>
</gene>
<keyword evidence="5" id="KW-0238">DNA-binding</keyword>
<dbReference type="InterPro" id="IPR013955">
    <property type="entry name" value="Rep_factor-A_C"/>
</dbReference>
<evidence type="ECO:0000256" key="5">
    <source>
        <dbReference type="ARBA" id="ARBA00023125"/>
    </source>
</evidence>
<dbReference type="InterPro" id="IPR012340">
    <property type="entry name" value="NA-bd_OB-fold"/>
</dbReference>
<evidence type="ECO:0000256" key="4">
    <source>
        <dbReference type="ARBA" id="ARBA00022833"/>
    </source>
</evidence>
<evidence type="ECO:0000256" key="1">
    <source>
        <dbReference type="ARBA" id="ARBA00005690"/>
    </source>
</evidence>
<comment type="similarity">
    <text evidence="1">Belongs to the replication factor A protein 1 family.</text>
</comment>
<dbReference type="EMBL" id="JAVIJP010000023">
    <property type="protein sequence ID" value="KAL3637898.1"/>
    <property type="molecule type" value="Genomic_DNA"/>
</dbReference>
<feature type="domain" description="Replication protein A 70 kDa DNA-binding subunit B/D first OB fold" evidence="6">
    <location>
        <begin position="25"/>
        <end position="113"/>
    </location>
</feature>
<dbReference type="InterPro" id="IPR047192">
    <property type="entry name" value="Euk_RPA1_DBD_C"/>
</dbReference>
<dbReference type="GO" id="GO:0003677">
    <property type="term" value="F:DNA binding"/>
    <property type="evidence" value="ECO:0007669"/>
    <property type="project" value="UniProtKB-KW"/>
</dbReference>
<evidence type="ECO:0000259" key="7">
    <source>
        <dbReference type="Pfam" id="PF08646"/>
    </source>
</evidence>
<dbReference type="PANTHER" id="PTHR47165:SF4">
    <property type="entry name" value="OS03G0429900 PROTEIN"/>
    <property type="match status" value="1"/>
</dbReference>
<keyword evidence="9" id="KW-1185">Reference proteome</keyword>
<keyword evidence="3" id="KW-0863">Zinc-finger</keyword>
<feature type="domain" description="Replication factor A C-terminal" evidence="7">
    <location>
        <begin position="301"/>
        <end position="418"/>
    </location>
</feature>
<evidence type="ECO:0000256" key="3">
    <source>
        <dbReference type="ARBA" id="ARBA00022771"/>
    </source>
</evidence>
<protein>
    <submittedName>
        <fullName evidence="8">Uncharacterized protein</fullName>
    </submittedName>
</protein>